<dbReference type="CDD" id="cd13127">
    <property type="entry name" value="MATE_tuaB_like"/>
    <property type="match status" value="1"/>
</dbReference>
<accession>A0A4U5JBB7</accession>
<feature type="transmembrane region" description="Helical" evidence="7">
    <location>
        <begin position="161"/>
        <end position="181"/>
    </location>
</feature>
<feature type="transmembrane region" description="Helical" evidence="7">
    <location>
        <begin position="306"/>
        <end position="330"/>
    </location>
</feature>
<organism evidence="8 9">
    <name type="scientific">Natronomonas salsuginis</name>
    <dbReference type="NCBI Taxonomy" id="2217661"/>
    <lineage>
        <taxon>Archaea</taxon>
        <taxon>Methanobacteriati</taxon>
        <taxon>Methanobacteriota</taxon>
        <taxon>Stenosarchaea group</taxon>
        <taxon>Halobacteria</taxon>
        <taxon>Halobacteriales</taxon>
        <taxon>Natronomonadaceae</taxon>
        <taxon>Natronomonas</taxon>
    </lineage>
</organism>
<dbReference type="RefSeq" id="WP_137276041.1">
    <property type="nucleotide sequence ID" value="NZ_QKNX01000002.1"/>
</dbReference>
<sequence>MRDRLERLVARLVPTGSVLQRTVKSGIWVSATKMSLRLSQMLMLVILARLLAPRDFGLMGVALLTLAATERFTDIGLNAALIQQKETNVDGYLNTTWCLEIARGVLAFGVVFLSAPFIAAFFSEPGATNVVRVLALVPVLYGLRNPAVVYFQKDLSFHKDFIYNAAGAISQLVVGVGYALYSPTVWALVFATMSQPAVRLVLSYVLHEYRPWPSFNPEMARELIHYGKWITGASIMGYLYSQGDDVFVGWYLSATALGFYQYAYRLADLPAAEVSGIISKVTFPAYSRIQSDMDALRDALLQSTRLTAFVAFPLTFGIALVAPSFVPAILGEQWTPMILTMQLLAIYGLLHAITRNFGSLWKALNHPDYVAKLGLLRVICIAILIWPATARWGIEGTAVVVVGVYIFPMLPLDVYLSAKVVEGRSMQIYREYLYPFVAAATMFGSLWYARGLVDLSPLVEFAFLVPAGTVVYLAVALVLERQFDWGIERIIRMISNGLRG</sequence>
<dbReference type="Pfam" id="PF13440">
    <property type="entry name" value="Polysacc_synt_3"/>
    <property type="match status" value="1"/>
</dbReference>
<keyword evidence="4 7" id="KW-0812">Transmembrane</keyword>
<comment type="caution">
    <text evidence="8">The sequence shown here is derived from an EMBL/GenBank/DDBJ whole genome shotgun (WGS) entry which is preliminary data.</text>
</comment>
<dbReference type="GO" id="GO:0005886">
    <property type="term" value="C:plasma membrane"/>
    <property type="evidence" value="ECO:0007669"/>
    <property type="project" value="UniProtKB-SubCell"/>
</dbReference>
<evidence type="ECO:0000256" key="6">
    <source>
        <dbReference type="ARBA" id="ARBA00023136"/>
    </source>
</evidence>
<keyword evidence="5 7" id="KW-1133">Transmembrane helix</keyword>
<evidence type="ECO:0000256" key="7">
    <source>
        <dbReference type="SAM" id="Phobius"/>
    </source>
</evidence>
<dbReference type="Proteomes" id="UP000308037">
    <property type="component" value="Unassembled WGS sequence"/>
</dbReference>
<evidence type="ECO:0000256" key="4">
    <source>
        <dbReference type="ARBA" id="ARBA00022692"/>
    </source>
</evidence>
<name>A0A4U5JBB7_9EURY</name>
<dbReference type="AlphaFoldDB" id="A0A4U5JBB7"/>
<feature type="transmembrane region" description="Helical" evidence="7">
    <location>
        <begin position="392"/>
        <end position="412"/>
    </location>
</feature>
<evidence type="ECO:0000256" key="1">
    <source>
        <dbReference type="ARBA" id="ARBA00004651"/>
    </source>
</evidence>
<feature type="transmembrane region" description="Helical" evidence="7">
    <location>
        <begin position="461"/>
        <end position="479"/>
    </location>
</feature>
<reference evidence="8 9" key="1">
    <citation type="submission" date="2019-04" db="EMBL/GenBank/DDBJ databases">
        <title>Natronomonas sp. F20-122 a newhaloarchaeon isolated from a saline saltern of Isla Bacuta, Huelva, Spain.</title>
        <authorList>
            <person name="Duran-Viseras A."/>
            <person name="Sanchez-Porro C."/>
            <person name="Ventosa A."/>
        </authorList>
    </citation>
    <scope>NUCLEOTIDE SEQUENCE [LARGE SCALE GENOMIC DNA]</scope>
    <source>
        <strain evidence="8 9">F20-122</strain>
    </source>
</reference>
<comment type="subcellular location">
    <subcellularLocation>
        <location evidence="1">Cell membrane</location>
        <topology evidence="1">Multi-pass membrane protein</topology>
    </subcellularLocation>
</comment>
<comment type="similarity">
    <text evidence="2">Belongs to the polysaccharide synthase family.</text>
</comment>
<keyword evidence="9" id="KW-1185">Reference proteome</keyword>
<feature type="transmembrane region" description="Helical" evidence="7">
    <location>
        <begin position="432"/>
        <end position="449"/>
    </location>
</feature>
<evidence type="ECO:0000313" key="9">
    <source>
        <dbReference type="Proteomes" id="UP000308037"/>
    </source>
</evidence>
<keyword evidence="3" id="KW-1003">Cell membrane</keyword>
<feature type="transmembrane region" description="Helical" evidence="7">
    <location>
        <begin position="369"/>
        <end position="386"/>
    </location>
</feature>
<feature type="transmembrane region" description="Helical" evidence="7">
    <location>
        <begin position="42"/>
        <end position="68"/>
    </location>
</feature>
<dbReference type="PANTHER" id="PTHR30250">
    <property type="entry name" value="PST FAMILY PREDICTED COLANIC ACID TRANSPORTER"/>
    <property type="match status" value="1"/>
</dbReference>
<protein>
    <submittedName>
        <fullName evidence="8">Lipopolysaccharide biosynthesis protein</fullName>
    </submittedName>
</protein>
<feature type="transmembrane region" description="Helical" evidence="7">
    <location>
        <begin position="336"/>
        <end position="357"/>
    </location>
</feature>
<dbReference type="PANTHER" id="PTHR30250:SF10">
    <property type="entry name" value="LIPOPOLYSACCHARIDE BIOSYNTHESIS PROTEIN WZXC"/>
    <property type="match status" value="1"/>
</dbReference>
<keyword evidence="6 7" id="KW-0472">Membrane</keyword>
<dbReference type="InterPro" id="IPR050833">
    <property type="entry name" value="Poly_Biosynth_Transport"/>
</dbReference>
<dbReference type="EMBL" id="QKNX01000002">
    <property type="protein sequence ID" value="TKR26124.1"/>
    <property type="molecule type" value="Genomic_DNA"/>
</dbReference>
<gene>
    <name evidence="8" type="ORF">DM868_06415</name>
</gene>
<dbReference type="OrthoDB" id="202076at2157"/>
<evidence type="ECO:0000256" key="5">
    <source>
        <dbReference type="ARBA" id="ARBA00022989"/>
    </source>
</evidence>
<evidence type="ECO:0000256" key="3">
    <source>
        <dbReference type="ARBA" id="ARBA00022475"/>
    </source>
</evidence>
<feature type="transmembrane region" description="Helical" evidence="7">
    <location>
        <begin position="101"/>
        <end position="122"/>
    </location>
</feature>
<evidence type="ECO:0000256" key="2">
    <source>
        <dbReference type="ARBA" id="ARBA00007430"/>
    </source>
</evidence>
<evidence type="ECO:0000313" key="8">
    <source>
        <dbReference type="EMBL" id="TKR26124.1"/>
    </source>
</evidence>
<proteinExistence type="inferred from homology"/>